<dbReference type="HAMAP" id="MF_00048">
    <property type="entry name" value="UPF0102"/>
    <property type="match status" value="1"/>
</dbReference>
<dbReference type="CDD" id="cd20736">
    <property type="entry name" value="PoNe_Nuclease"/>
    <property type="match status" value="1"/>
</dbReference>
<reference evidence="3 4" key="1">
    <citation type="submission" date="2019-11" db="EMBL/GenBank/DDBJ databases">
        <title>Draft genome sequences of five Paenibacillus species of dairy origin.</title>
        <authorList>
            <person name="Olajide A.M."/>
            <person name="Chen S."/>
            <person name="Lapointe G."/>
        </authorList>
    </citation>
    <scope>NUCLEOTIDE SEQUENCE [LARGE SCALE GENOMIC DNA]</scope>
    <source>
        <strain evidence="3 4">2CS3</strain>
    </source>
</reference>
<dbReference type="EMBL" id="WNZX01000004">
    <property type="protein sequence ID" value="MUG70548.1"/>
    <property type="molecule type" value="Genomic_DNA"/>
</dbReference>
<comment type="similarity">
    <text evidence="1 2">Belongs to the UPF0102 family.</text>
</comment>
<dbReference type="AlphaFoldDB" id="A0A7X2Z8Z9"/>
<dbReference type="PANTHER" id="PTHR34039">
    <property type="entry name" value="UPF0102 PROTEIN YRAN"/>
    <property type="match status" value="1"/>
</dbReference>
<dbReference type="Pfam" id="PF02021">
    <property type="entry name" value="UPF0102"/>
    <property type="match status" value="1"/>
</dbReference>
<accession>A0A7X2Z8Z9</accession>
<dbReference type="NCBIfam" id="NF009150">
    <property type="entry name" value="PRK12497.1-3"/>
    <property type="match status" value="1"/>
</dbReference>
<dbReference type="PANTHER" id="PTHR34039:SF1">
    <property type="entry name" value="UPF0102 PROTEIN YRAN"/>
    <property type="match status" value="1"/>
</dbReference>
<evidence type="ECO:0000256" key="2">
    <source>
        <dbReference type="HAMAP-Rule" id="MF_00048"/>
    </source>
</evidence>
<keyword evidence="4" id="KW-1185">Reference proteome</keyword>
<dbReference type="NCBIfam" id="TIGR00252">
    <property type="entry name" value="YraN family protein"/>
    <property type="match status" value="1"/>
</dbReference>
<dbReference type="Proteomes" id="UP000450917">
    <property type="component" value="Unassembled WGS sequence"/>
</dbReference>
<protein>
    <recommendedName>
        <fullName evidence="2">UPF0102 protein GNP93_07615</fullName>
    </recommendedName>
</protein>
<comment type="caution">
    <text evidence="3">The sequence shown here is derived from an EMBL/GenBank/DDBJ whole genome shotgun (WGS) entry which is preliminary data.</text>
</comment>
<name>A0A7X2Z8Z9_9BACL</name>
<evidence type="ECO:0000313" key="4">
    <source>
        <dbReference type="Proteomes" id="UP000450917"/>
    </source>
</evidence>
<sequence length="124" mass="14594">MTDRLANRKQRGAKSEAEAAAYLNREGWTIVARNWRCRTGELDIVAEEKGTLVIVEVRSRNLNETYGTPSESVNGRKQRQIRETAEVYLHRYRVYDRQVRFDVVAIRMDREDNVIQLEHIRNAF</sequence>
<proteinExistence type="inferred from homology"/>
<dbReference type="NCBIfam" id="NF009154">
    <property type="entry name" value="PRK12497.3-3"/>
    <property type="match status" value="1"/>
</dbReference>
<organism evidence="3 4">
    <name type="scientific">Paenibacillus validus</name>
    <dbReference type="NCBI Taxonomy" id="44253"/>
    <lineage>
        <taxon>Bacteria</taxon>
        <taxon>Bacillati</taxon>
        <taxon>Bacillota</taxon>
        <taxon>Bacilli</taxon>
        <taxon>Bacillales</taxon>
        <taxon>Paenibacillaceae</taxon>
        <taxon>Paenibacillus</taxon>
    </lineage>
</organism>
<dbReference type="SUPFAM" id="SSF52980">
    <property type="entry name" value="Restriction endonuclease-like"/>
    <property type="match status" value="1"/>
</dbReference>
<dbReference type="GO" id="GO:0003676">
    <property type="term" value="F:nucleic acid binding"/>
    <property type="evidence" value="ECO:0007669"/>
    <property type="project" value="InterPro"/>
</dbReference>
<dbReference type="RefSeq" id="WP_054796983.1">
    <property type="nucleotide sequence ID" value="NZ_JARTHJ010000011.1"/>
</dbReference>
<evidence type="ECO:0000256" key="1">
    <source>
        <dbReference type="ARBA" id="ARBA00006738"/>
    </source>
</evidence>
<dbReference type="InterPro" id="IPR003509">
    <property type="entry name" value="UPF0102_YraN-like"/>
</dbReference>
<dbReference type="InterPro" id="IPR011856">
    <property type="entry name" value="tRNA_endonuc-like_dom_sf"/>
</dbReference>
<gene>
    <name evidence="3" type="ORF">GNP93_07615</name>
</gene>
<evidence type="ECO:0000313" key="3">
    <source>
        <dbReference type="EMBL" id="MUG70548.1"/>
    </source>
</evidence>
<dbReference type="Gene3D" id="3.40.1350.10">
    <property type="match status" value="1"/>
</dbReference>
<dbReference type="InterPro" id="IPR011335">
    <property type="entry name" value="Restrct_endonuc-II-like"/>
</dbReference>